<protein>
    <recommendedName>
        <fullName evidence="2">NTF2-like domain-containing protein</fullName>
    </recommendedName>
</protein>
<reference evidence="4" key="1">
    <citation type="submission" date="2020-01" db="EMBL/GenBank/DDBJ databases">
        <authorList>
            <consortium name="DOE Joint Genome Institute"/>
            <person name="Haridas S."/>
            <person name="Albert R."/>
            <person name="Binder M."/>
            <person name="Bloem J."/>
            <person name="Labutti K."/>
            <person name="Salamov A."/>
            <person name="Andreopoulos B."/>
            <person name="Baker S.E."/>
            <person name="Barry K."/>
            <person name="Bills G."/>
            <person name="Bluhm B.H."/>
            <person name="Cannon C."/>
            <person name="Castanera R."/>
            <person name="Culley D.E."/>
            <person name="Daum C."/>
            <person name="Ezra D."/>
            <person name="Gonzalez J.B."/>
            <person name="Henrissat B."/>
            <person name="Kuo A."/>
            <person name="Liang C."/>
            <person name="Lipzen A."/>
            <person name="Lutzoni F."/>
            <person name="Magnuson J."/>
            <person name="Mondo S."/>
            <person name="Nolan M."/>
            <person name="Ohm R."/>
            <person name="Pangilinan J."/>
            <person name="Park H.-J."/>
            <person name="Ramirez L."/>
            <person name="Alfaro M."/>
            <person name="Sun H."/>
            <person name="Tritt A."/>
            <person name="Yoshinaga Y."/>
            <person name="Zwiers L.-H."/>
            <person name="Turgeon B.G."/>
            <person name="Goodwin S.B."/>
            <person name="Spatafora J.W."/>
            <person name="Crous P.W."/>
            <person name="Grigoriev I.V."/>
        </authorList>
    </citation>
    <scope>NUCLEOTIDE SEQUENCE</scope>
    <source>
        <strain evidence="4">CBS 342.82</strain>
    </source>
</reference>
<gene>
    <name evidence="4" type="ORF">K489DRAFT_379079</name>
</gene>
<evidence type="ECO:0000256" key="1">
    <source>
        <dbReference type="SAM" id="SignalP"/>
    </source>
</evidence>
<proteinExistence type="predicted"/>
<dbReference type="RefSeq" id="XP_033461680.1">
    <property type="nucleotide sequence ID" value="XM_033604566.1"/>
</dbReference>
<evidence type="ECO:0000313" key="3">
    <source>
        <dbReference type="Proteomes" id="UP000504637"/>
    </source>
</evidence>
<evidence type="ECO:0000259" key="2">
    <source>
        <dbReference type="Pfam" id="PF26534"/>
    </source>
</evidence>
<dbReference type="AlphaFoldDB" id="A0A6J3MAI5"/>
<feature type="domain" description="NTF2-like" evidence="2">
    <location>
        <begin position="28"/>
        <end position="179"/>
    </location>
</feature>
<feature type="signal peptide" evidence="1">
    <location>
        <begin position="1"/>
        <end position="17"/>
    </location>
</feature>
<dbReference type="OrthoDB" id="26525at2759"/>
<dbReference type="Pfam" id="PF26534">
    <property type="entry name" value="NTF2_7"/>
    <property type="match status" value="1"/>
</dbReference>
<organism evidence="4">
    <name type="scientific">Dissoconium aciculare CBS 342.82</name>
    <dbReference type="NCBI Taxonomy" id="1314786"/>
    <lineage>
        <taxon>Eukaryota</taxon>
        <taxon>Fungi</taxon>
        <taxon>Dikarya</taxon>
        <taxon>Ascomycota</taxon>
        <taxon>Pezizomycotina</taxon>
        <taxon>Dothideomycetes</taxon>
        <taxon>Dothideomycetidae</taxon>
        <taxon>Mycosphaerellales</taxon>
        <taxon>Dissoconiaceae</taxon>
        <taxon>Dissoconium</taxon>
    </lineage>
</organism>
<name>A0A6J3MAI5_9PEZI</name>
<reference evidence="4" key="3">
    <citation type="submission" date="2025-08" db="UniProtKB">
        <authorList>
            <consortium name="RefSeq"/>
        </authorList>
    </citation>
    <scope>IDENTIFICATION</scope>
    <source>
        <strain evidence="4">CBS 342.82</strain>
    </source>
</reference>
<dbReference type="GeneID" id="54362366"/>
<accession>A0A6J3MAI5</accession>
<keyword evidence="1" id="KW-0732">Signal</keyword>
<feature type="chain" id="PRO_5026677595" description="NTF2-like domain-containing protein" evidence="1">
    <location>
        <begin position="18"/>
        <end position="293"/>
    </location>
</feature>
<dbReference type="Proteomes" id="UP000504637">
    <property type="component" value="Unplaced"/>
</dbReference>
<sequence length="293" mass="30774">MFTATIITSLLAATALARPNVIRKRDNTCLTYDQAYKVAETWGSLIANYSTAVAELALVENFTDYSESVNSLINNCPQGDAAVALPLEDPTFTTRAAFELGQGQQPPINFNLLQVFPGCGSVSFRWKTTNTAPIPNPRPIIGLIVIETVPNPNKDSEYEFLISTVYSEFDSGDWLQNLKDAGICATTSSACATASPTTPVASAPTSAGEAISPAGYATASAAAPPAYQTTSITQAAAAAAYTTAAPAIPVSTGTIDKCTTTSTDQAGNVWIKVTETSHVYATMTEYVTVTKTA</sequence>
<keyword evidence="3" id="KW-1185">Reference proteome</keyword>
<reference evidence="4" key="2">
    <citation type="submission" date="2020-04" db="EMBL/GenBank/DDBJ databases">
        <authorList>
            <consortium name="NCBI Genome Project"/>
        </authorList>
    </citation>
    <scope>NUCLEOTIDE SEQUENCE</scope>
    <source>
        <strain evidence="4">CBS 342.82</strain>
    </source>
</reference>
<dbReference type="InterPro" id="IPR058645">
    <property type="entry name" value="NTF2-like_dom_7"/>
</dbReference>
<evidence type="ECO:0000313" key="4">
    <source>
        <dbReference type="RefSeq" id="XP_033461680.1"/>
    </source>
</evidence>